<evidence type="ECO:0000256" key="3">
    <source>
        <dbReference type="ARBA" id="ARBA00004496"/>
    </source>
</evidence>
<evidence type="ECO:0000256" key="12">
    <source>
        <dbReference type="ARBA" id="ARBA00022777"/>
    </source>
</evidence>
<name>A0A931E6Y4_9BACT</name>
<dbReference type="InterPro" id="IPR003594">
    <property type="entry name" value="HATPase_dom"/>
</dbReference>
<evidence type="ECO:0000256" key="10">
    <source>
        <dbReference type="ARBA" id="ARBA00022723"/>
    </source>
</evidence>
<evidence type="ECO:0000313" key="22">
    <source>
        <dbReference type="Proteomes" id="UP000628448"/>
    </source>
</evidence>
<feature type="domain" description="Histidine kinase" evidence="20">
    <location>
        <begin position="70"/>
        <end position="262"/>
    </location>
</feature>
<keyword evidence="10" id="KW-0479">Metal-binding</keyword>
<evidence type="ECO:0000256" key="1">
    <source>
        <dbReference type="ARBA" id="ARBA00000085"/>
    </source>
</evidence>
<dbReference type="GO" id="GO:0005737">
    <property type="term" value="C:cytoplasm"/>
    <property type="evidence" value="ECO:0007669"/>
    <property type="project" value="UniProtKB-SubCell"/>
</dbReference>
<dbReference type="InterPro" id="IPR050482">
    <property type="entry name" value="Sensor_HK_TwoCompSys"/>
</dbReference>
<dbReference type="EC" id="2.7.13.3" evidence="4"/>
<dbReference type="EMBL" id="JADWYR010000001">
    <property type="protein sequence ID" value="MBG9376208.1"/>
    <property type="molecule type" value="Genomic_DNA"/>
</dbReference>
<dbReference type="PANTHER" id="PTHR24421">
    <property type="entry name" value="NITRATE/NITRITE SENSOR PROTEIN NARX-RELATED"/>
    <property type="match status" value="1"/>
</dbReference>
<keyword evidence="6" id="KW-0004">4Fe-4S</keyword>
<keyword evidence="19" id="KW-0812">Transmembrane</keyword>
<evidence type="ECO:0000256" key="9">
    <source>
        <dbReference type="ARBA" id="ARBA00022679"/>
    </source>
</evidence>
<dbReference type="PROSITE" id="PS50109">
    <property type="entry name" value="HIS_KIN"/>
    <property type="match status" value="1"/>
</dbReference>
<dbReference type="InterPro" id="IPR036890">
    <property type="entry name" value="HATPase_C_sf"/>
</dbReference>
<evidence type="ECO:0000256" key="14">
    <source>
        <dbReference type="ARBA" id="ARBA00023004"/>
    </source>
</evidence>
<keyword evidence="19" id="KW-1133">Transmembrane helix</keyword>
<dbReference type="GO" id="GO:0051539">
    <property type="term" value="F:4 iron, 4 sulfur cluster binding"/>
    <property type="evidence" value="ECO:0007669"/>
    <property type="project" value="UniProtKB-KW"/>
</dbReference>
<proteinExistence type="predicted"/>
<dbReference type="GO" id="GO:0000155">
    <property type="term" value="F:phosphorelay sensor kinase activity"/>
    <property type="evidence" value="ECO:0007669"/>
    <property type="project" value="InterPro"/>
</dbReference>
<keyword evidence="13" id="KW-0067">ATP-binding</keyword>
<feature type="transmembrane region" description="Helical" evidence="19">
    <location>
        <begin position="12"/>
        <end position="32"/>
    </location>
</feature>
<keyword evidence="14" id="KW-0408">Iron</keyword>
<dbReference type="Pfam" id="PF02518">
    <property type="entry name" value="HATPase_c"/>
    <property type="match status" value="1"/>
</dbReference>
<keyword evidence="9" id="KW-0808">Transferase</keyword>
<evidence type="ECO:0000256" key="17">
    <source>
        <dbReference type="ARBA" id="ARBA00024827"/>
    </source>
</evidence>
<keyword evidence="16" id="KW-0411">Iron-sulfur</keyword>
<comment type="caution">
    <text evidence="21">The sequence shown here is derived from an EMBL/GenBank/DDBJ whole genome shotgun (WGS) entry which is preliminary data.</text>
</comment>
<dbReference type="GO" id="GO:0046872">
    <property type="term" value="F:metal ion binding"/>
    <property type="evidence" value="ECO:0007669"/>
    <property type="project" value="UniProtKB-KW"/>
</dbReference>
<keyword evidence="11" id="KW-0547">Nucleotide-binding</keyword>
<evidence type="ECO:0000256" key="8">
    <source>
        <dbReference type="ARBA" id="ARBA00022553"/>
    </source>
</evidence>
<evidence type="ECO:0000256" key="19">
    <source>
        <dbReference type="SAM" id="Phobius"/>
    </source>
</evidence>
<dbReference type="PRINTS" id="PR00344">
    <property type="entry name" value="BCTRLSENSOR"/>
</dbReference>
<dbReference type="InterPro" id="IPR011712">
    <property type="entry name" value="Sig_transdc_His_kin_sub3_dim/P"/>
</dbReference>
<comment type="function">
    <text evidence="17">Member of the two-component regulatory system NreB/NreC involved in the control of dissimilatory nitrate/nitrite reduction in response to oxygen. NreB functions as a direct oxygen sensor histidine kinase which is autophosphorylated, in the absence of oxygen, probably at the conserved histidine residue, and transfers its phosphate group probably to a conserved aspartate residue of NreC. NreB/NreC activates the expression of the nitrate (narGHJI) and nitrite (nir) reductase operons, as well as the putative nitrate transporter gene narT.</text>
</comment>
<dbReference type="InterPro" id="IPR005467">
    <property type="entry name" value="His_kinase_dom"/>
</dbReference>
<dbReference type="AlphaFoldDB" id="A0A931E6Y4"/>
<evidence type="ECO:0000313" key="21">
    <source>
        <dbReference type="EMBL" id="MBG9376208.1"/>
    </source>
</evidence>
<keyword evidence="7" id="KW-0963">Cytoplasm</keyword>
<evidence type="ECO:0000256" key="6">
    <source>
        <dbReference type="ARBA" id="ARBA00022485"/>
    </source>
</evidence>
<keyword evidence="15" id="KW-0902">Two-component regulatory system</keyword>
<dbReference type="Proteomes" id="UP000628448">
    <property type="component" value="Unassembled WGS sequence"/>
</dbReference>
<dbReference type="Gene3D" id="1.20.5.1930">
    <property type="match status" value="1"/>
</dbReference>
<dbReference type="CDD" id="cd16917">
    <property type="entry name" value="HATPase_UhpB-NarQ-NarX-like"/>
    <property type="match status" value="1"/>
</dbReference>
<reference evidence="21" key="1">
    <citation type="submission" date="2020-11" db="EMBL/GenBank/DDBJ databases">
        <title>Bacterial whole genome sequence for Panacibacter sp. DH6.</title>
        <authorList>
            <person name="Le V."/>
            <person name="Ko S."/>
            <person name="Ahn C.-Y."/>
            <person name="Oh H.-M."/>
        </authorList>
    </citation>
    <scope>NUCLEOTIDE SEQUENCE</scope>
    <source>
        <strain evidence="21">DH6</strain>
    </source>
</reference>
<dbReference type="Gene3D" id="3.30.565.10">
    <property type="entry name" value="Histidine kinase-like ATPase, C-terminal domain"/>
    <property type="match status" value="1"/>
</dbReference>
<evidence type="ECO:0000256" key="7">
    <source>
        <dbReference type="ARBA" id="ARBA00022490"/>
    </source>
</evidence>
<dbReference type="SUPFAM" id="SSF55874">
    <property type="entry name" value="ATPase domain of HSP90 chaperone/DNA topoisomerase II/histidine kinase"/>
    <property type="match status" value="1"/>
</dbReference>
<keyword evidence="12" id="KW-0418">Kinase</keyword>
<keyword evidence="8" id="KW-0597">Phosphoprotein</keyword>
<evidence type="ECO:0000259" key="20">
    <source>
        <dbReference type="PROSITE" id="PS50109"/>
    </source>
</evidence>
<evidence type="ECO:0000256" key="4">
    <source>
        <dbReference type="ARBA" id="ARBA00012438"/>
    </source>
</evidence>
<dbReference type="GO" id="GO:0016020">
    <property type="term" value="C:membrane"/>
    <property type="evidence" value="ECO:0007669"/>
    <property type="project" value="InterPro"/>
</dbReference>
<dbReference type="InterPro" id="IPR004358">
    <property type="entry name" value="Sig_transdc_His_kin-like_C"/>
</dbReference>
<dbReference type="GO" id="GO:0046983">
    <property type="term" value="F:protein dimerization activity"/>
    <property type="evidence" value="ECO:0007669"/>
    <property type="project" value="InterPro"/>
</dbReference>
<keyword evidence="22" id="KW-1185">Reference proteome</keyword>
<dbReference type="RefSeq" id="WP_196990226.1">
    <property type="nucleotide sequence ID" value="NZ_JADWYR010000001.1"/>
</dbReference>
<evidence type="ECO:0000256" key="2">
    <source>
        <dbReference type="ARBA" id="ARBA00001966"/>
    </source>
</evidence>
<sequence length="262" mass="29364">MPNSSTEEVLITIVTIVIVFLVLAGIIIFILYRFQKDKFKHKKEFIELEKKFIEQSLQSQLEIQEHTFNTISQEIHDNVGQILSLAKVQVSIVEHKETKDTATLKELRENIGQAMNDLRDIAKSLSSERIQLLRLHETVAHEMQRINRTGLINIVINTTGNEQHLEVQKKLILFRIIQESIQNIIKHAKASDVEILFNYAADKIDIAITDNGTGFDTAAALQKNGGLGLQNIISRATLIGGSAVIDSVIDKGTSIKISIPYA</sequence>
<dbReference type="GO" id="GO:0005524">
    <property type="term" value="F:ATP binding"/>
    <property type="evidence" value="ECO:0007669"/>
    <property type="project" value="UniProtKB-KW"/>
</dbReference>
<keyword evidence="19" id="KW-0472">Membrane</keyword>
<evidence type="ECO:0000256" key="16">
    <source>
        <dbReference type="ARBA" id="ARBA00023014"/>
    </source>
</evidence>
<evidence type="ECO:0000256" key="11">
    <source>
        <dbReference type="ARBA" id="ARBA00022741"/>
    </source>
</evidence>
<protein>
    <recommendedName>
        <fullName evidence="5">Oxygen sensor histidine kinase NreB</fullName>
        <ecNumber evidence="4">2.7.13.3</ecNumber>
    </recommendedName>
    <alternativeName>
        <fullName evidence="18">Nitrogen regulation protein B</fullName>
    </alternativeName>
</protein>
<evidence type="ECO:0000256" key="18">
    <source>
        <dbReference type="ARBA" id="ARBA00030800"/>
    </source>
</evidence>
<evidence type="ECO:0000256" key="13">
    <source>
        <dbReference type="ARBA" id="ARBA00022840"/>
    </source>
</evidence>
<organism evidence="21 22">
    <name type="scientific">Panacibacter microcysteis</name>
    <dbReference type="NCBI Taxonomy" id="2793269"/>
    <lineage>
        <taxon>Bacteria</taxon>
        <taxon>Pseudomonadati</taxon>
        <taxon>Bacteroidota</taxon>
        <taxon>Chitinophagia</taxon>
        <taxon>Chitinophagales</taxon>
        <taxon>Chitinophagaceae</taxon>
        <taxon>Panacibacter</taxon>
    </lineage>
</organism>
<comment type="cofactor">
    <cofactor evidence="2">
        <name>[4Fe-4S] cluster</name>
        <dbReference type="ChEBI" id="CHEBI:49883"/>
    </cofactor>
</comment>
<dbReference type="PANTHER" id="PTHR24421:SF10">
    <property type="entry name" value="NITRATE_NITRITE SENSOR PROTEIN NARQ"/>
    <property type="match status" value="1"/>
</dbReference>
<dbReference type="Pfam" id="PF07730">
    <property type="entry name" value="HisKA_3"/>
    <property type="match status" value="1"/>
</dbReference>
<evidence type="ECO:0000256" key="15">
    <source>
        <dbReference type="ARBA" id="ARBA00023012"/>
    </source>
</evidence>
<gene>
    <name evidence="21" type="ORF">I5907_08175</name>
</gene>
<evidence type="ECO:0000256" key="5">
    <source>
        <dbReference type="ARBA" id="ARBA00017322"/>
    </source>
</evidence>
<accession>A0A931E6Y4</accession>
<comment type="catalytic activity">
    <reaction evidence="1">
        <text>ATP + protein L-histidine = ADP + protein N-phospho-L-histidine.</text>
        <dbReference type="EC" id="2.7.13.3"/>
    </reaction>
</comment>
<comment type="subcellular location">
    <subcellularLocation>
        <location evidence="3">Cytoplasm</location>
    </subcellularLocation>
</comment>